<dbReference type="Proteomes" id="UP000293865">
    <property type="component" value="Unassembled WGS sequence"/>
</dbReference>
<dbReference type="AlphaFoldDB" id="A0A4Q2L223"/>
<name>A0A4Q2L223_9MICO</name>
<dbReference type="InterPro" id="IPR012349">
    <property type="entry name" value="Split_barrel_FMN-bd"/>
</dbReference>
<comment type="caution">
    <text evidence="3">The sequence shown here is derived from an EMBL/GenBank/DDBJ whole genome shotgun (WGS) entry which is preliminary data.</text>
</comment>
<dbReference type="GO" id="GO:0070967">
    <property type="term" value="F:coenzyme F420 binding"/>
    <property type="evidence" value="ECO:0007669"/>
    <property type="project" value="TreeGrafter"/>
</dbReference>
<accession>A0A4Q2L223</accession>
<reference evidence="3 4" key="1">
    <citation type="submission" date="2019-01" db="EMBL/GenBank/DDBJ databases">
        <title>Agromyces.</title>
        <authorList>
            <person name="Li J."/>
        </authorList>
    </citation>
    <scope>NUCLEOTIDE SEQUENCE [LARGE SCALE GENOMIC DNA]</scope>
    <source>
        <strain evidence="3 4">DSM 15934</strain>
    </source>
</reference>
<dbReference type="PANTHER" id="PTHR35176">
    <property type="entry name" value="HEME OXYGENASE HI_0854-RELATED"/>
    <property type="match status" value="1"/>
</dbReference>
<evidence type="ECO:0000313" key="4">
    <source>
        <dbReference type="Proteomes" id="UP000293865"/>
    </source>
</evidence>
<feature type="domain" description="Pyridoxamine 5'-phosphate oxidase N-terminal" evidence="2">
    <location>
        <begin position="15"/>
        <end position="127"/>
    </location>
</feature>
<evidence type="ECO:0000256" key="1">
    <source>
        <dbReference type="ARBA" id="ARBA00023002"/>
    </source>
</evidence>
<dbReference type="Pfam" id="PF01243">
    <property type="entry name" value="PNPOx_N"/>
    <property type="match status" value="1"/>
</dbReference>
<dbReference type="InterPro" id="IPR052019">
    <property type="entry name" value="F420H2_bilvrd_red/Heme_oxyg"/>
</dbReference>
<evidence type="ECO:0000259" key="2">
    <source>
        <dbReference type="Pfam" id="PF01243"/>
    </source>
</evidence>
<dbReference type="SUPFAM" id="SSF50475">
    <property type="entry name" value="FMN-binding split barrel"/>
    <property type="match status" value="1"/>
</dbReference>
<dbReference type="InterPro" id="IPR011576">
    <property type="entry name" value="Pyridox_Oxase_N"/>
</dbReference>
<protein>
    <submittedName>
        <fullName evidence="3">Pyridoxamine 5'-phosphate oxidase</fullName>
    </submittedName>
</protein>
<dbReference type="OrthoDB" id="157302at2"/>
<dbReference type="EMBL" id="SDPN01000007">
    <property type="protein sequence ID" value="RXZ72135.1"/>
    <property type="molecule type" value="Genomic_DNA"/>
</dbReference>
<dbReference type="GO" id="GO:0005829">
    <property type="term" value="C:cytosol"/>
    <property type="evidence" value="ECO:0007669"/>
    <property type="project" value="TreeGrafter"/>
</dbReference>
<gene>
    <name evidence="3" type="ORF">ESP51_05840</name>
</gene>
<dbReference type="Gene3D" id="2.30.110.10">
    <property type="entry name" value="Electron Transport, Fmn-binding Protein, Chain A"/>
    <property type="match status" value="1"/>
</dbReference>
<dbReference type="GO" id="GO:0016627">
    <property type="term" value="F:oxidoreductase activity, acting on the CH-CH group of donors"/>
    <property type="evidence" value="ECO:0007669"/>
    <property type="project" value="TreeGrafter"/>
</dbReference>
<sequence>MVPGAPATLSDRMTHERDVWLCTLRRDGSPHVTPVWFVFLSDAFWISSGERNVKVRNVLNDPRVSLALPDTVAPYVAEGRVRVHRDPLRADVLAAIAAKYDGWDAGAEIEPFGSRVLLEVPVDRWLLKGAAQ</sequence>
<dbReference type="PANTHER" id="PTHR35176:SF6">
    <property type="entry name" value="HEME OXYGENASE HI_0854-RELATED"/>
    <property type="match status" value="1"/>
</dbReference>
<proteinExistence type="predicted"/>
<keyword evidence="1" id="KW-0560">Oxidoreductase</keyword>
<evidence type="ECO:0000313" key="3">
    <source>
        <dbReference type="EMBL" id="RXZ72135.1"/>
    </source>
</evidence>
<keyword evidence="4" id="KW-1185">Reference proteome</keyword>
<organism evidence="3 4">
    <name type="scientific">Agromyces albus</name>
    <dbReference type="NCBI Taxonomy" id="205332"/>
    <lineage>
        <taxon>Bacteria</taxon>
        <taxon>Bacillati</taxon>
        <taxon>Actinomycetota</taxon>
        <taxon>Actinomycetes</taxon>
        <taxon>Micrococcales</taxon>
        <taxon>Microbacteriaceae</taxon>
        <taxon>Agromyces</taxon>
    </lineage>
</organism>